<dbReference type="Gene3D" id="3.40.50.300">
    <property type="entry name" value="P-loop containing nucleotide triphosphate hydrolases"/>
    <property type="match status" value="2"/>
</dbReference>
<reference evidence="19" key="1">
    <citation type="submission" date="2020-01" db="EMBL/GenBank/DDBJ databases">
        <title>Identification and distribution of gene clusters putatively required for synthesis of sphingolipid metabolism inhibitors in phylogenetically diverse species of the filamentous fungus Fusarium.</title>
        <authorList>
            <person name="Kim H.-S."/>
            <person name="Busman M."/>
            <person name="Brown D.W."/>
            <person name="Divon H."/>
            <person name="Uhlig S."/>
            <person name="Proctor R.H."/>
        </authorList>
    </citation>
    <scope>NUCLEOTIDE SEQUENCE</scope>
    <source>
        <strain evidence="19">NRRL 53441</strain>
    </source>
</reference>
<organism evidence="19 20">
    <name type="scientific">Fusarium austroafricanum</name>
    <dbReference type="NCBI Taxonomy" id="2364996"/>
    <lineage>
        <taxon>Eukaryota</taxon>
        <taxon>Fungi</taxon>
        <taxon>Dikarya</taxon>
        <taxon>Ascomycota</taxon>
        <taxon>Pezizomycotina</taxon>
        <taxon>Sordariomycetes</taxon>
        <taxon>Hypocreomycetidae</taxon>
        <taxon>Hypocreales</taxon>
        <taxon>Nectriaceae</taxon>
        <taxon>Fusarium</taxon>
        <taxon>Fusarium concolor species complex</taxon>
    </lineage>
</organism>
<dbReference type="Proteomes" id="UP000605986">
    <property type="component" value="Unassembled WGS sequence"/>
</dbReference>
<dbReference type="GO" id="GO:0016787">
    <property type="term" value="F:hydrolase activity"/>
    <property type="evidence" value="ECO:0007669"/>
    <property type="project" value="UniProtKB-KW"/>
</dbReference>
<keyword evidence="3" id="KW-0507">mRNA processing</keyword>
<evidence type="ECO:0000256" key="8">
    <source>
        <dbReference type="ARBA" id="ARBA00023187"/>
    </source>
</evidence>
<evidence type="ECO:0000256" key="15">
    <source>
        <dbReference type="SAM" id="MobiDB-lite"/>
    </source>
</evidence>
<dbReference type="SMART" id="SM00490">
    <property type="entry name" value="HELICc"/>
    <property type="match status" value="1"/>
</dbReference>
<keyword evidence="7 14" id="KW-0067">ATP-binding</keyword>
<dbReference type="PROSITE" id="PS51192">
    <property type="entry name" value="HELICASE_ATP_BIND_1"/>
    <property type="match status" value="1"/>
</dbReference>
<comment type="subcellular location">
    <subcellularLocation>
        <location evidence="1">Nucleus</location>
    </subcellularLocation>
</comment>
<evidence type="ECO:0000256" key="13">
    <source>
        <dbReference type="PROSITE-ProRule" id="PRU00552"/>
    </source>
</evidence>
<evidence type="ECO:0000313" key="19">
    <source>
        <dbReference type="EMBL" id="KAF4434754.1"/>
    </source>
</evidence>
<dbReference type="PANTHER" id="PTHR47958">
    <property type="entry name" value="ATP-DEPENDENT RNA HELICASE DBP3"/>
    <property type="match status" value="1"/>
</dbReference>
<evidence type="ECO:0000313" key="20">
    <source>
        <dbReference type="Proteomes" id="UP000605986"/>
    </source>
</evidence>
<dbReference type="CDD" id="cd17945">
    <property type="entry name" value="DEADc_DDX23"/>
    <property type="match status" value="1"/>
</dbReference>
<evidence type="ECO:0000256" key="2">
    <source>
        <dbReference type="ARBA" id="ARBA00012552"/>
    </source>
</evidence>
<dbReference type="PROSITE" id="PS51195">
    <property type="entry name" value="Q_MOTIF"/>
    <property type="match status" value="1"/>
</dbReference>
<name>A0A8H4JPL3_9HYPO</name>
<dbReference type="InterPro" id="IPR057479">
    <property type="entry name" value="PRP28/DDX23-like_helical"/>
</dbReference>
<feature type="domain" description="DEAD-box RNA helicase Q" evidence="18">
    <location>
        <begin position="278"/>
        <end position="306"/>
    </location>
</feature>
<dbReference type="GO" id="GO:0005524">
    <property type="term" value="F:ATP binding"/>
    <property type="evidence" value="ECO:0007669"/>
    <property type="project" value="UniProtKB-KW"/>
</dbReference>
<dbReference type="FunFam" id="3.40.50.300:FF:000322">
    <property type="entry name" value="probable ATP-dependent RNA helicase DDX23"/>
    <property type="match status" value="1"/>
</dbReference>
<keyword evidence="6 14" id="KW-0347">Helicase</keyword>
<evidence type="ECO:0000259" key="18">
    <source>
        <dbReference type="PROSITE" id="PS51195"/>
    </source>
</evidence>
<evidence type="ECO:0000256" key="11">
    <source>
        <dbReference type="ARBA" id="ARBA00038719"/>
    </source>
</evidence>
<dbReference type="InterPro" id="IPR001650">
    <property type="entry name" value="Helicase_C-like"/>
</dbReference>
<evidence type="ECO:0000256" key="12">
    <source>
        <dbReference type="ARBA" id="ARBA00047984"/>
    </source>
</evidence>
<feature type="compositionally biased region" description="Basic and acidic residues" evidence="15">
    <location>
        <begin position="82"/>
        <end position="117"/>
    </location>
</feature>
<dbReference type="CDD" id="cd18787">
    <property type="entry name" value="SF2_C_DEAD"/>
    <property type="match status" value="1"/>
</dbReference>
<keyword evidence="5 14" id="KW-0378">Hydrolase</keyword>
<dbReference type="Pfam" id="PF00270">
    <property type="entry name" value="DEAD"/>
    <property type="match status" value="1"/>
</dbReference>
<dbReference type="AlphaFoldDB" id="A0A8H4JPL3"/>
<feature type="region of interest" description="Disordered" evidence="15">
    <location>
        <begin position="14"/>
        <end position="148"/>
    </location>
</feature>
<evidence type="ECO:0000256" key="6">
    <source>
        <dbReference type="ARBA" id="ARBA00022806"/>
    </source>
</evidence>
<evidence type="ECO:0000256" key="10">
    <source>
        <dbReference type="ARBA" id="ARBA00037954"/>
    </source>
</evidence>
<dbReference type="PROSITE" id="PS51194">
    <property type="entry name" value="HELICASE_CTER"/>
    <property type="match status" value="1"/>
</dbReference>
<protein>
    <recommendedName>
        <fullName evidence="2">RNA helicase</fullName>
        <ecNumber evidence="2">3.6.4.13</ecNumber>
    </recommendedName>
</protein>
<dbReference type="SUPFAM" id="SSF52540">
    <property type="entry name" value="P-loop containing nucleoside triphosphate hydrolases"/>
    <property type="match status" value="1"/>
</dbReference>
<dbReference type="GO" id="GO:0006397">
    <property type="term" value="P:mRNA processing"/>
    <property type="evidence" value="ECO:0007669"/>
    <property type="project" value="UniProtKB-KW"/>
</dbReference>
<dbReference type="SMART" id="SM00487">
    <property type="entry name" value="DEXDc"/>
    <property type="match status" value="1"/>
</dbReference>
<dbReference type="OrthoDB" id="196131at2759"/>
<keyword evidence="4 14" id="KW-0547">Nucleotide-binding</keyword>
<feature type="domain" description="Helicase C-terminal" evidence="17">
    <location>
        <begin position="523"/>
        <end position="686"/>
    </location>
</feature>
<gene>
    <name evidence="19" type="ORF">F53441_13654</name>
</gene>
<feature type="compositionally biased region" description="Basic and acidic residues" evidence="15">
    <location>
        <begin position="25"/>
        <end position="64"/>
    </location>
</feature>
<dbReference type="Pfam" id="PF25430">
    <property type="entry name" value="DDX23"/>
    <property type="match status" value="1"/>
</dbReference>
<dbReference type="PROSITE" id="PS00039">
    <property type="entry name" value="DEAD_ATP_HELICASE"/>
    <property type="match status" value="1"/>
</dbReference>
<dbReference type="GO" id="GO:0003676">
    <property type="term" value="F:nucleic acid binding"/>
    <property type="evidence" value="ECO:0007669"/>
    <property type="project" value="InterPro"/>
</dbReference>
<evidence type="ECO:0000256" key="9">
    <source>
        <dbReference type="ARBA" id="ARBA00023242"/>
    </source>
</evidence>
<comment type="caution">
    <text evidence="19">The sequence shown here is derived from an EMBL/GenBank/DDBJ whole genome shotgun (WGS) entry which is preliminary data.</text>
</comment>
<feature type="domain" description="Helicase ATP-binding" evidence="16">
    <location>
        <begin position="309"/>
        <end position="512"/>
    </location>
</feature>
<sequence length="713" mass="80038">MPLDLEEILRQKKAANAAAKPRFIPKAERERLAAAAEKAKREEDEKKRKAFEEKKRQEEQKWADDAPNARVPTGPKAMNQENGRDRDVDRDQGRGRGRGKGRDNRKGDKQGADKQSAEEIEATLLRSRYLGPQVNQHSNFSAKKKRMRTTEKKFNFEWDADEDTSRDNDPLYTRQAVSHNGSFAGVGGEFDDEAEERARKRARMIEQRDPESGKERAKGIMEDFFRARDKARQRADRTGLGKRWSEKSLEDMRERDWRIFKEDFGIATKGGPIPNPMRSWQESNLPKRLLQIVDNVGYKEPTPIQRAAIPIALQARDLIGVAVTGSGKTAAFLLPLLVYISDLPPLDEFNKNDGPYALIIAPTRELVQQIESEARKFAGPLGFRVVSIVGGHSIEEQIYNMRDGAEIIVATPGRLIDCIDRRVLVLSQCCYVIMDEADRMIDMGFEEPVNRILDALPVNNEKPDTEEAEDAQKMKRYLGGNDRYRQTMMYTATMPPLVEKIAKKYLRRPAIVTIGNAGEAVDTVEQRVEFIPGEDRRKKRLQEILASDAFAPPIIVFVNIKRNCDAVARDIKQMGWTTATLHGSKTQEQREAALASVRNGTTQVLVATDLAGRGIDVADVSLVINFNMATNIESYTHRIGRTGRAGKSGVAITFLGPEDADNMYDLKQILSKSSISKVPEELKRHEAAQSKPVRGGGGGARKDKEEGPVKGSW</sequence>
<dbReference type="InterPro" id="IPR014014">
    <property type="entry name" value="RNA_helicase_DEAD_Q_motif"/>
</dbReference>
<dbReference type="InterPro" id="IPR014001">
    <property type="entry name" value="Helicase_ATP-bd"/>
</dbReference>
<feature type="short sequence motif" description="Q motif" evidence="13">
    <location>
        <begin position="278"/>
        <end position="306"/>
    </location>
</feature>
<comment type="catalytic activity">
    <reaction evidence="12">
        <text>ATP + H2O = ADP + phosphate + H(+)</text>
        <dbReference type="Rhea" id="RHEA:13065"/>
        <dbReference type="ChEBI" id="CHEBI:15377"/>
        <dbReference type="ChEBI" id="CHEBI:15378"/>
        <dbReference type="ChEBI" id="CHEBI:30616"/>
        <dbReference type="ChEBI" id="CHEBI:43474"/>
        <dbReference type="ChEBI" id="CHEBI:456216"/>
        <dbReference type="EC" id="3.6.4.13"/>
    </reaction>
</comment>
<dbReference type="GO" id="GO:0005634">
    <property type="term" value="C:nucleus"/>
    <property type="evidence" value="ECO:0007669"/>
    <property type="project" value="UniProtKB-SubCell"/>
</dbReference>
<dbReference type="GO" id="GO:0008380">
    <property type="term" value="P:RNA splicing"/>
    <property type="evidence" value="ECO:0007669"/>
    <property type="project" value="UniProtKB-KW"/>
</dbReference>
<feature type="region of interest" description="Disordered" evidence="15">
    <location>
        <begin position="680"/>
        <end position="713"/>
    </location>
</feature>
<dbReference type="EC" id="3.6.4.13" evidence="2"/>
<evidence type="ECO:0000259" key="17">
    <source>
        <dbReference type="PROSITE" id="PS51194"/>
    </source>
</evidence>
<evidence type="ECO:0000256" key="5">
    <source>
        <dbReference type="ARBA" id="ARBA00022801"/>
    </source>
</evidence>
<keyword evidence="9" id="KW-0539">Nucleus</keyword>
<dbReference type="InterPro" id="IPR011545">
    <property type="entry name" value="DEAD/DEAH_box_helicase_dom"/>
</dbReference>
<evidence type="ECO:0000256" key="3">
    <source>
        <dbReference type="ARBA" id="ARBA00022664"/>
    </source>
</evidence>
<feature type="region of interest" description="Disordered" evidence="15">
    <location>
        <begin position="180"/>
        <end position="199"/>
    </location>
</feature>
<evidence type="ECO:0000259" key="16">
    <source>
        <dbReference type="PROSITE" id="PS51192"/>
    </source>
</evidence>
<dbReference type="GO" id="GO:0003724">
    <property type="term" value="F:RNA helicase activity"/>
    <property type="evidence" value="ECO:0007669"/>
    <property type="project" value="UniProtKB-EC"/>
</dbReference>
<proteinExistence type="inferred from homology"/>
<dbReference type="Pfam" id="PF00271">
    <property type="entry name" value="Helicase_C"/>
    <property type="match status" value="1"/>
</dbReference>
<feature type="compositionally biased region" description="Basic and acidic residues" evidence="15">
    <location>
        <begin position="700"/>
        <end position="713"/>
    </location>
</feature>
<dbReference type="InterPro" id="IPR000629">
    <property type="entry name" value="RNA-helicase_DEAD-box_CS"/>
</dbReference>
<evidence type="ECO:0000256" key="4">
    <source>
        <dbReference type="ARBA" id="ARBA00022741"/>
    </source>
</evidence>
<evidence type="ECO:0000256" key="1">
    <source>
        <dbReference type="ARBA" id="ARBA00004123"/>
    </source>
</evidence>
<dbReference type="EMBL" id="JAADJG010000893">
    <property type="protein sequence ID" value="KAF4434754.1"/>
    <property type="molecule type" value="Genomic_DNA"/>
</dbReference>
<evidence type="ECO:0000256" key="14">
    <source>
        <dbReference type="RuleBase" id="RU000492"/>
    </source>
</evidence>
<dbReference type="InterPro" id="IPR027417">
    <property type="entry name" value="P-loop_NTPase"/>
</dbReference>
<comment type="subunit">
    <text evidence="11">Component of the U5 snRNP complex.</text>
</comment>
<keyword evidence="20" id="KW-1185">Reference proteome</keyword>
<evidence type="ECO:0000256" key="7">
    <source>
        <dbReference type="ARBA" id="ARBA00022840"/>
    </source>
</evidence>
<accession>A0A8H4JPL3</accession>
<keyword evidence="8" id="KW-0508">mRNA splicing</keyword>
<comment type="similarity">
    <text evidence="10">Belongs to the DEAD box helicase family. DDX23/PRP28 subfamily.</text>
</comment>